<comment type="caution">
    <text evidence="4">The sequence shown here is derived from an EMBL/GenBank/DDBJ whole genome shotgun (WGS) entry which is preliminary data.</text>
</comment>
<gene>
    <name evidence="4" type="ORF">RF11_02595</name>
</gene>
<dbReference type="InterPro" id="IPR003166">
    <property type="entry name" value="TFIIE_bsu_DNA-bd"/>
</dbReference>
<dbReference type="Proteomes" id="UP000031668">
    <property type="component" value="Unassembled WGS sequence"/>
</dbReference>
<sequence>MNQNLLRQVADFKKKNFSNLIQANVKKRVLKKKETRKRPLPSQLVSKNKKGVRKSRKVDENSDLKLKKARSRLSLLAAVVEHLKNNYINKNGGYMTLEEVLTATDNADAQFADKTWLLEVAFPTNNRIKMDGNRIMYAPPYELTDKYSLFKLLGHYDENGLGGVYLDDIRESIPNFDHVVRVIRHHYCHVTRKDNDKDVLFLYEPEYVVDIDEDILKSWKKVSTAGLEDVDIINELKKDGIAALATISTPKKKTGTGDGVKKPRQRKAGKKVNVHLTEDYFEIQPKKLP</sequence>
<keyword evidence="1" id="KW-0804">Transcription</keyword>
<dbReference type="GO" id="GO:0001097">
    <property type="term" value="F:TFIIH-class transcription factor complex binding"/>
    <property type="evidence" value="ECO:0007669"/>
    <property type="project" value="TreeGrafter"/>
</dbReference>
<keyword evidence="1" id="KW-0539">Nucleus</keyword>
<dbReference type="InterPro" id="IPR016656">
    <property type="entry name" value="TFIIE-bsu"/>
</dbReference>
<dbReference type="PANTHER" id="PTHR12716:SF8">
    <property type="entry name" value="TRANSCRIPTION INITIATION FACTOR IIE SUBUNIT BETA"/>
    <property type="match status" value="1"/>
</dbReference>
<comment type="subcellular location">
    <subcellularLocation>
        <location evidence="1">Nucleus</location>
    </subcellularLocation>
</comment>
<protein>
    <recommendedName>
        <fullName evidence="1">Transcription initiation factor IIE subunit beta</fullName>
    </recommendedName>
</protein>
<dbReference type="SUPFAM" id="SSF46785">
    <property type="entry name" value="Winged helix' DNA-binding domain"/>
    <property type="match status" value="1"/>
</dbReference>
<evidence type="ECO:0000313" key="5">
    <source>
        <dbReference type="Proteomes" id="UP000031668"/>
    </source>
</evidence>
<accession>A0A0C2J546</accession>
<dbReference type="OMA" id="AFKRRAM"/>
<comment type="subunit">
    <text evidence="1">Tetramer of two alpha and two beta chains.</text>
</comment>
<keyword evidence="5" id="KW-1185">Reference proteome</keyword>
<feature type="compositionally biased region" description="Basic residues" evidence="2">
    <location>
        <begin position="47"/>
        <end position="56"/>
    </location>
</feature>
<keyword evidence="1" id="KW-0805">Transcription regulation</keyword>
<dbReference type="AlphaFoldDB" id="A0A0C2J546"/>
<keyword evidence="1" id="KW-0238">DNA-binding</keyword>
<comment type="function">
    <text evidence="1">Recruits TFIIH to the initiation complex and stimulates the RNA polymerase II C-terminal domain kinase and DNA-dependent ATPase activities of TFIIH. Both TFIIH and TFIIE are required for promoter clearance by RNA polymerase.</text>
</comment>
<organism evidence="4 5">
    <name type="scientific">Thelohanellus kitauei</name>
    <name type="common">Myxosporean</name>
    <dbReference type="NCBI Taxonomy" id="669202"/>
    <lineage>
        <taxon>Eukaryota</taxon>
        <taxon>Metazoa</taxon>
        <taxon>Cnidaria</taxon>
        <taxon>Myxozoa</taxon>
        <taxon>Myxosporea</taxon>
        <taxon>Bivalvulida</taxon>
        <taxon>Platysporina</taxon>
        <taxon>Myxobolidae</taxon>
        <taxon>Thelohanellus</taxon>
    </lineage>
</organism>
<evidence type="ECO:0000256" key="2">
    <source>
        <dbReference type="SAM" id="MobiDB-lite"/>
    </source>
</evidence>
<dbReference type="Pfam" id="PF02186">
    <property type="entry name" value="TFIIE_beta"/>
    <property type="match status" value="1"/>
</dbReference>
<dbReference type="Gene3D" id="1.10.10.10">
    <property type="entry name" value="Winged helix-like DNA-binding domain superfamily/Winged helix DNA-binding domain"/>
    <property type="match status" value="1"/>
</dbReference>
<feature type="region of interest" description="Disordered" evidence="2">
    <location>
        <begin position="251"/>
        <end position="270"/>
    </location>
</feature>
<reference evidence="4 5" key="1">
    <citation type="journal article" date="2014" name="Genome Biol. Evol.">
        <title>The genome of the myxosporean Thelohanellus kitauei shows adaptations to nutrient acquisition within its fish host.</title>
        <authorList>
            <person name="Yang Y."/>
            <person name="Xiong J."/>
            <person name="Zhou Z."/>
            <person name="Huo F."/>
            <person name="Miao W."/>
            <person name="Ran C."/>
            <person name="Liu Y."/>
            <person name="Zhang J."/>
            <person name="Feng J."/>
            <person name="Wang M."/>
            <person name="Wang M."/>
            <person name="Wang L."/>
            <person name="Yao B."/>
        </authorList>
    </citation>
    <scope>NUCLEOTIDE SEQUENCE [LARGE SCALE GENOMIC DNA]</scope>
    <source>
        <strain evidence="4">Wuqing</strain>
    </source>
</reference>
<dbReference type="GO" id="GO:0006367">
    <property type="term" value="P:transcription initiation at RNA polymerase II promoter"/>
    <property type="evidence" value="ECO:0007669"/>
    <property type="project" value="UniProtKB-UniRule"/>
</dbReference>
<feature type="compositionally biased region" description="Basic residues" evidence="2">
    <location>
        <begin position="30"/>
        <end position="39"/>
    </location>
</feature>
<dbReference type="PIRSF" id="PIRSF016398">
    <property type="entry name" value="TFIIE-beta"/>
    <property type="match status" value="1"/>
</dbReference>
<dbReference type="InterPro" id="IPR036388">
    <property type="entry name" value="WH-like_DNA-bd_sf"/>
</dbReference>
<feature type="domain" description="TFIIE beta" evidence="3">
    <location>
        <begin position="74"/>
        <end position="142"/>
    </location>
</feature>
<evidence type="ECO:0000313" key="4">
    <source>
        <dbReference type="EMBL" id="KII64238.1"/>
    </source>
</evidence>
<dbReference type="PANTHER" id="PTHR12716">
    <property type="entry name" value="TRANSCRIPTION INITIATION FACTOR IIE, BETA SUBUNIT"/>
    <property type="match status" value="1"/>
</dbReference>
<name>A0A0C2J546_THEKT</name>
<dbReference type="EMBL" id="JWZT01004360">
    <property type="protein sequence ID" value="KII64238.1"/>
    <property type="molecule type" value="Genomic_DNA"/>
</dbReference>
<dbReference type="GO" id="GO:0003677">
    <property type="term" value="F:DNA binding"/>
    <property type="evidence" value="ECO:0007669"/>
    <property type="project" value="UniProtKB-UniRule"/>
</dbReference>
<feature type="region of interest" description="Disordered" evidence="2">
    <location>
        <begin position="30"/>
        <end position="61"/>
    </location>
</feature>
<dbReference type="OrthoDB" id="5323195at2759"/>
<evidence type="ECO:0000259" key="3">
    <source>
        <dbReference type="Pfam" id="PF02186"/>
    </source>
</evidence>
<dbReference type="GO" id="GO:0005673">
    <property type="term" value="C:transcription factor TFIIE complex"/>
    <property type="evidence" value="ECO:0007669"/>
    <property type="project" value="UniProtKB-UniRule"/>
</dbReference>
<comment type="similarity">
    <text evidence="1">Belongs to the TFIIE beta subunit family.</text>
</comment>
<evidence type="ECO:0000256" key="1">
    <source>
        <dbReference type="PIRNR" id="PIRNR016398"/>
    </source>
</evidence>
<proteinExistence type="inferred from homology"/>
<dbReference type="InterPro" id="IPR036390">
    <property type="entry name" value="WH_DNA-bd_sf"/>
</dbReference>